<evidence type="ECO:0000313" key="1">
    <source>
        <dbReference type="EMBL" id="MFM0102313.1"/>
    </source>
</evidence>
<sequence>MSTPNTSAANEMFLAQRSHLADAYNFEAFVLELLKTHIKKQGKPFDIGSYGVASNFDGFAPEGFDDFESPVIVECMHSFSRRKFRSDLIKIRNQIRDKTPDLKETGPIVVLFVIDKPFDLDEMVFSELHGNDPLLDGIQVRVWTWKDLEKIADGDWTGSRRILDNLFPLRVKNIVSSSELDWRQEQMSRLAILSGRFSAGQCSLFLGAGVSSSAGMPDWKSLLNALFVTYLAGGDAESQFNEAEILELVRRMDALDAPSALVSARYLRKAIATSSEEGGVFTAAIRKALYGLRKGGDNASLLISVLVELCMPRRSGALVSSVVTYNFDDLLERELRAKSVLYKCVYGPTDPPDIDELPVYHVHGFVPEDTDNYAGVSDATLVFSEEGYHQIYTDAYHWSNLAQLNALRNSTCIMVGLSMSDPNLRRLLEISQRGFSDPRHFAFMRRTTSEKFGLGRADDAPVVSAEKAKAFLARHYATTEALMRELGVTVIWFERFEELPTLLRAVGFPTRVSIKEEANVPLV</sequence>
<name>A0ACC7N6M1_9BURK</name>
<reference evidence="1 2" key="1">
    <citation type="journal article" date="2024" name="Chem. Sci.">
        <title>Discovery of megapolipeptins by genome mining of a Burkholderiales bacteria collection.</title>
        <authorList>
            <person name="Paulo B.S."/>
            <person name="Recchia M.J.J."/>
            <person name="Lee S."/>
            <person name="Fergusson C.H."/>
            <person name="Romanowski S.B."/>
            <person name="Hernandez A."/>
            <person name="Krull N."/>
            <person name="Liu D.Y."/>
            <person name="Cavanagh H."/>
            <person name="Bos A."/>
            <person name="Gray C.A."/>
            <person name="Murphy B.T."/>
            <person name="Linington R.G."/>
            <person name="Eustaquio A.S."/>
        </authorList>
    </citation>
    <scope>NUCLEOTIDE SEQUENCE [LARGE SCALE GENOMIC DNA]</scope>
    <source>
        <strain evidence="1 2">RL18-126-BIB-B</strain>
    </source>
</reference>
<protein>
    <submittedName>
        <fullName evidence="1">SIR2 family protein</fullName>
    </submittedName>
</protein>
<dbReference type="Proteomes" id="UP001629235">
    <property type="component" value="Unassembled WGS sequence"/>
</dbReference>
<keyword evidence="2" id="KW-1185">Reference proteome</keyword>
<proteinExistence type="predicted"/>
<evidence type="ECO:0000313" key="2">
    <source>
        <dbReference type="Proteomes" id="UP001629235"/>
    </source>
</evidence>
<gene>
    <name evidence="1" type="ORF">PQR01_02125</name>
</gene>
<comment type="caution">
    <text evidence="1">The sequence shown here is derived from an EMBL/GenBank/DDBJ whole genome shotgun (WGS) entry which is preliminary data.</text>
</comment>
<organism evidence="1 2">
    <name type="scientific">Paraburkholderia rhynchosiae</name>
    <dbReference type="NCBI Taxonomy" id="487049"/>
    <lineage>
        <taxon>Bacteria</taxon>
        <taxon>Pseudomonadati</taxon>
        <taxon>Pseudomonadota</taxon>
        <taxon>Betaproteobacteria</taxon>
        <taxon>Burkholderiales</taxon>
        <taxon>Burkholderiaceae</taxon>
        <taxon>Paraburkholderia</taxon>
    </lineage>
</organism>
<dbReference type="EMBL" id="JAQQDW010000003">
    <property type="protein sequence ID" value="MFM0102313.1"/>
    <property type="molecule type" value="Genomic_DNA"/>
</dbReference>
<accession>A0ACC7N6M1</accession>